<keyword evidence="4" id="KW-1185">Reference proteome</keyword>
<dbReference type="Proteomes" id="UP000010931">
    <property type="component" value="Unassembled WGS sequence"/>
</dbReference>
<gene>
    <name evidence="3" type="ORF">STRTUCAR8_03662</name>
</gene>
<name>L7EPT3_STRT8</name>
<dbReference type="STRING" id="85558.T45_00340"/>
<dbReference type="EMBL" id="AEJB01000681">
    <property type="protein sequence ID" value="ELP61483.1"/>
    <property type="molecule type" value="Genomic_DNA"/>
</dbReference>
<evidence type="ECO:0000256" key="1">
    <source>
        <dbReference type="SAM" id="MobiDB-lite"/>
    </source>
</evidence>
<dbReference type="GeneID" id="97404663"/>
<dbReference type="InterPro" id="IPR045745">
    <property type="entry name" value="HTH_58_Actinobacteria-type"/>
</dbReference>
<dbReference type="RefSeq" id="WP_006383610.1">
    <property type="nucleotide sequence ID" value="NZ_AEJB01000681.1"/>
</dbReference>
<protein>
    <recommendedName>
        <fullName evidence="2">Helix-turn-helix domain-containing protein</fullName>
    </recommendedName>
</protein>
<dbReference type="AlphaFoldDB" id="L7EPT3"/>
<comment type="caution">
    <text evidence="3">The sequence shown here is derived from an EMBL/GenBank/DDBJ whole genome shotgun (WGS) entry which is preliminary data.</text>
</comment>
<accession>L7EPT3</accession>
<evidence type="ECO:0000259" key="2">
    <source>
        <dbReference type="Pfam" id="PF19575"/>
    </source>
</evidence>
<dbReference type="PATRIC" id="fig|698760.3.peg.9545"/>
<proteinExistence type="predicted"/>
<evidence type="ECO:0000313" key="3">
    <source>
        <dbReference type="EMBL" id="ELP61483.1"/>
    </source>
</evidence>
<sequence length="93" mass="10162">MLEPSPEKQKPPWAQELQPLPIPYPPRTQLKGDAAALFKKCVIGAYGKGGSIRDIAGRTNRSYGVVHRVLVDAPDVKLRKRGGRHRPVGPTVA</sequence>
<evidence type="ECO:0000313" key="4">
    <source>
        <dbReference type="Proteomes" id="UP000010931"/>
    </source>
</evidence>
<feature type="region of interest" description="Disordered" evidence="1">
    <location>
        <begin position="1"/>
        <end position="21"/>
    </location>
</feature>
<organism evidence="3 4">
    <name type="scientific">Streptomyces turgidiscabies (strain Car8)</name>
    <dbReference type="NCBI Taxonomy" id="698760"/>
    <lineage>
        <taxon>Bacteria</taxon>
        <taxon>Bacillati</taxon>
        <taxon>Actinomycetota</taxon>
        <taxon>Actinomycetes</taxon>
        <taxon>Kitasatosporales</taxon>
        <taxon>Streptomycetaceae</taxon>
        <taxon>Streptomyces</taxon>
    </lineage>
</organism>
<reference evidence="3 4" key="1">
    <citation type="journal article" date="2011" name="Plasmid">
        <title>Streptomyces turgidiscabies Car8 contains a modular pathogenicity island that shares virulence genes with other actinobacterial plant pathogens.</title>
        <authorList>
            <person name="Huguet-Tapia J.C."/>
            <person name="Badger J.H."/>
            <person name="Loria R."/>
            <person name="Pettis G.S."/>
        </authorList>
    </citation>
    <scope>NUCLEOTIDE SEQUENCE [LARGE SCALE GENOMIC DNA]</scope>
    <source>
        <strain evidence="3 4">Car8</strain>
    </source>
</reference>
<feature type="compositionally biased region" description="Basic and acidic residues" evidence="1">
    <location>
        <begin position="1"/>
        <end position="10"/>
    </location>
</feature>
<dbReference type="Pfam" id="PF19575">
    <property type="entry name" value="HTH_58"/>
    <property type="match status" value="1"/>
</dbReference>
<feature type="domain" description="Helix-turn-helix" evidence="2">
    <location>
        <begin position="39"/>
        <end position="86"/>
    </location>
</feature>